<sequence>MFDEERPRNNDSFEPWNDPMLRNDPFAPWNDIMKKNDPFACWNDPFGQGNYRYESDNYR</sequence>
<comment type="caution">
    <text evidence="1">The sequence shown here is derived from an EMBL/GenBank/DDBJ whole genome shotgun (WGS) entry which is preliminary data.</text>
</comment>
<accession>A0A0R2FRL5</accession>
<dbReference type="Proteomes" id="UP000051727">
    <property type="component" value="Unassembled WGS sequence"/>
</dbReference>
<reference evidence="1 2" key="1">
    <citation type="journal article" date="2015" name="Genome Announc.">
        <title>Expanding the biotechnology potential of lactobacilli through comparative genomics of 213 strains and associated genera.</title>
        <authorList>
            <person name="Sun Z."/>
            <person name="Harris H.M."/>
            <person name="McCann A."/>
            <person name="Guo C."/>
            <person name="Argimon S."/>
            <person name="Zhang W."/>
            <person name="Yang X."/>
            <person name="Jeffery I.B."/>
            <person name="Cooney J.C."/>
            <person name="Kagawa T.F."/>
            <person name="Liu W."/>
            <person name="Song Y."/>
            <person name="Salvetti E."/>
            <person name="Wrobel A."/>
            <person name="Rasinkangas P."/>
            <person name="Parkhill J."/>
            <person name="Rea M.C."/>
            <person name="O'Sullivan O."/>
            <person name="Ritari J."/>
            <person name="Douillard F.P."/>
            <person name="Paul Ross R."/>
            <person name="Yang R."/>
            <person name="Briner A.E."/>
            <person name="Felis G.E."/>
            <person name="de Vos W.M."/>
            <person name="Barrangou R."/>
            <person name="Klaenhammer T.R."/>
            <person name="Caufield P.W."/>
            <person name="Cui Y."/>
            <person name="Zhang H."/>
            <person name="O'Toole P.W."/>
        </authorList>
    </citation>
    <scope>NUCLEOTIDE SEQUENCE [LARGE SCALE GENOMIC DNA]</scope>
    <source>
        <strain evidence="1 2">ATCC 27304</strain>
    </source>
</reference>
<dbReference type="PATRIC" id="fig|1618.3.peg.1976"/>
<name>A0A0R2FRL5_9LACO</name>
<evidence type="ECO:0000313" key="1">
    <source>
        <dbReference type="EMBL" id="KRN31129.1"/>
    </source>
</evidence>
<proteinExistence type="predicted"/>
<dbReference type="STRING" id="1618.IV36_GL001937"/>
<protein>
    <submittedName>
        <fullName evidence="1">Uncharacterized protein</fullName>
    </submittedName>
</protein>
<evidence type="ECO:0000313" key="2">
    <source>
        <dbReference type="Proteomes" id="UP000051727"/>
    </source>
</evidence>
<dbReference type="AlphaFoldDB" id="A0A0R2FRL5"/>
<organism evidence="1 2">
    <name type="scientific">Liquorilactobacillus mali</name>
    <dbReference type="NCBI Taxonomy" id="1618"/>
    <lineage>
        <taxon>Bacteria</taxon>
        <taxon>Bacillati</taxon>
        <taxon>Bacillota</taxon>
        <taxon>Bacilli</taxon>
        <taxon>Lactobacillales</taxon>
        <taxon>Lactobacillaceae</taxon>
        <taxon>Liquorilactobacillus</taxon>
    </lineage>
</organism>
<gene>
    <name evidence="1" type="ORF">IV36_GL001937</name>
</gene>
<dbReference type="EMBL" id="JQAR01000005">
    <property type="protein sequence ID" value="KRN31129.1"/>
    <property type="molecule type" value="Genomic_DNA"/>
</dbReference>